<evidence type="ECO:0000313" key="1">
    <source>
        <dbReference type="EMBL" id="CAH2306580.1"/>
    </source>
</evidence>
<organism evidence="1 2">
    <name type="scientific">Pelobates cultripes</name>
    <name type="common">Western spadefoot toad</name>
    <dbReference type="NCBI Taxonomy" id="61616"/>
    <lineage>
        <taxon>Eukaryota</taxon>
        <taxon>Metazoa</taxon>
        <taxon>Chordata</taxon>
        <taxon>Craniata</taxon>
        <taxon>Vertebrata</taxon>
        <taxon>Euteleostomi</taxon>
        <taxon>Amphibia</taxon>
        <taxon>Batrachia</taxon>
        <taxon>Anura</taxon>
        <taxon>Pelobatoidea</taxon>
        <taxon>Pelobatidae</taxon>
        <taxon>Pelobates</taxon>
    </lineage>
</organism>
<dbReference type="EMBL" id="OW240918">
    <property type="protein sequence ID" value="CAH2306580.1"/>
    <property type="molecule type" value="Genomic_DNA"/>
</dbReference>
<name>A0AAD1WI72_PELCU</name>
<protein>
    <submittedName>
        <fullName evidence="1">Uncharacterized protein</fullName>
    </submittedName>
</protein>
<keyword evidence="2" id="KW-1185">Reference proteome</keyword>
<evidence type="ECO:0000313" key="2">
    <source>
        <dbReference type="Proteomes" id="UP001295444"/>
    </source>
</evidence>
<accession>A0AAD1WI72</accession>
<gene>
    <name evidence="1" type="ORF">PECUL_23A056145</name>
</gene>
<dbReference type="AlphaFoldDB" id="A0AAD1WI72"/>
<proteinExistence type="predicted"/>
<dbReference type="Proteomes" id="UP001295444">
    <property type="component" value="Chromosome 07"/>
</dbReference>
<reference evidence="1" key="1">
    <citation type="submission" date="2022-03" db="EMBL/GenBank/DDBJ databases">
        <authorList>
            <person name="Alioto T."/>
            <person name="Alioto T."/>
            <person name="Gomez Garrido J."/>
        </authorList>
    </citation>
    <scope>NUCLEOTIDE SEQUENCE</scope>
</reference>
<sequence length="338" mass="38372">MLIGYIEPPTLHEPIYNGVSEFDFSHEQKDYLSSMAADFSFSVYQETTSNVAPIEHLPSNISASFSNLEAVYVVQPNQQPNDQTQTTQLKPDSSSLEAELPAKKDTCIYKPHFCKEQIVNLKYEGKSYSTEVTTHTPFCIGPVQRDADITELFSSKRSDSSSCDLDHNSQLYKLTGRNRDTQLENTCPQEVHQSDVFEDPMKWLPSKGENAKPEELCLSLEYDEISLTDVLLGNAITNRPRLLPARVKMDASITPIECNTPPVGELNTSAMFNRSVDGSIQDPQTKTKYDSFNKDYSRETNLLRSVKNSSPKIYRNVYLHPKKYFLKQYLFSQSLDKC</sequence>